<evidence type="ECO:0000313" key="2">
    <source>
        <dbReference type="Proteomes" id="UP001293254"/>
    </source>
</evidence>
<accession>A0AAE1YSL7</accession>
<protein>
    <submittedName>
        <fullName evidence="1">Uncharacterized protein</fullName>
    </submittedName>
</protein>
<dbReference type="EMBL" id="JACGWO010000002">
    <property type="protein sequence ID" value="KAK4435308.1"/>
    <property type="molecule type" value="Genomic_DNA"/>
</dbReference>
<dbReference type="AlphaFoldDB" id="A0AAE1YSL7"/>
<reference evidence="1" key="1">
    <citation type="submission" date="2020-06" db="EMBL/GenBank/DDBJ databases">
        <authorList>
            <person name="Li T."/>
            <person name="Hu X."/>
            <person name="Zhang T."/>
            <person name="Song X."/>
            <person name="Zhang H."/>
            <person name="Dai N."/>
            <person name="Sheng W."/>
            <person name="Hou X."/>
            <person name="Wei L."/>
        </authorList>
    </citation>
    <scope>NUCLEOTIDE SEQUENCE</scope>
    <source>
        <strain evidence="1">3651</strain>
        <tissue evidence="1">Leaf</tissue>
    </source>
</reference>
<proteinExistence type="predicted"/>
<keyword evidence="2" id="KW-1185">Reference proteome</keyword>
<sequence>MAPRIGASLAFTEILMKFFFKKRRGGLPQPNWQLHDFHSALESANLDDLGFTGEQFTWCNHQEIPNTVLERLETEPTAIILGLLSSLMHNSVTFPPSILTTHSYSLKPPQPQPARAHHANRLDLKLLGFSGQCERIISKSWSVVGMHSPQKNTGNEFCSLSLQIPIATSWLP</sequence>
<comment type="caution">
    <text evidence="1">The sequence shown here is derived from an EMBL/GenBank/DDBJ whole genome shotgun (WGS) entry which is preliminary data.</text>
</comment>
<name>A0AAE1YSL7_9LAMI</name>
<gene>
    <name evidence="1" type="ORF">Salat_0694200</name>
</gene>
<reference evidence="1" key="2">
    <citation type="journal article" date="2024" name="Plant">
        <title>Genomic evolution and insights into agronomic trait innovations of Sesamum species.</title>
        <authorList>
            <person name="Miao H."/>
            <person name="Wang L."/>
            <person name="Qu L."/>
            <person name="Liu H."/>
            <person name="Sun Y."/>
            <person name="Le M."/>
            <person name="Wang Q."/>
            <person name="Wei S."/>
            <person name="Zheng Y."/>
            <person name="Lin W."/>
            <person name="Duan Y."/>
            <person name="Cao H."/>
            <person name="Xiong S."/>
            <person name="Wang X."/>
            <person name="Wei L."/>
            <person name="Li C."/>
            <person name="Ma Q."/>
            <person name="Ju M."/>
            <person name="Zhao R."/>
            <person name="Li G."/>
            <person name="Mu C."/>
            <person name="Tian Q."/>
            <person name="Mei H."/>
            <person name="Zhang T."/>
            <person name="Gao T."/>
            <person name="Zhang H."/>
        </authorList>
    </citation>
    <scope>NUCLEOTIDE SEQUENCE</scope>
    <source>
        <strain evidence="1">3651</strain>
    </source>
</reference>
<dbReference type="Proteomes" id="UP001293254">
    <property type="component" value="Unassembled WGS sequence"/>
</dbReference>
<evidence type="ECO:0000313" key="1">
    <source>
        <dbReference type="EMBL" id="KAK4435308.1"/>
    </source>
</evidence>
<organism evidence="1 2">
    <name type="scientific">Sesamum alatum</name>
    <dbReference type="NCBI Taxonomy" id="300844"/>
    <lineage>
        <taxon>Eukaryota</taxon>
        <taxon>Viridiplantae</taxon>
        <taxon>Streptophyta</taxon>
        <taxon>Embryophyta</taxon>
        <taxon>Tracheophyta</taxon>
        <taxon>Spermatophyta</taxon>
        <taxon>Magnoliopsida</taxon>
        <taxon>eudicotyledons</taxon>
        <taxon>Gunneridae</taxon>
        <taxon>Pentapetalae</taxon>
        <taxon>asterids</taxon>
        <taxon>lamiids</taxon>
        <taxon>Lamiales</taxon>
        <taxon>Pedaliaceae</taxon>
        <taxon>Sesamum</taxon>
    </lineage>
</organism>